<name>A0A5B7JKH1_PORTR</name>
<sequence length="55" mass="6249">MQQHPVSLQRDRGMSNPAATRAQLELVKSSQFCLQWACWSGGVLRVPRWGLPWAL</sequence>
<keyword evidence="2" id="KW-1185">Reference proteome</keyword>
<dbReference type="Proteomes" id="UP000324222">
    <property type="component" value="Unassembled WGS sequence"/>
</dbReference>
<proteinExistence type="predicted"/>
<dbReference type="AlphaFoldDB" id="A0A5B7JKH1"/>
<accession>A0A5B7JKH1</accession>
<dbReference type="EMBL" id="VSRR010101891">
    <property type="protein sequence ID" value="MPC95349.1"/>
    <property type="molecule type" value="Genomic_DNA"/>
</dbReference>
<evidence type="ECO:0000313" key="1">
    <source>
        <dbReference type="EMBL" id="MPC95349.1"/>
    </source>
</evidence>
<comment type="caution">
    <text evidence="1">The sequence shown here is derived from an EMBL/GenBank/DDBJ whole genome shotgun (WGS) entry which is preliminary data.</text>
</comment>
<evidence type="ECO:0000313" key="2">
    <source>
        <dbReference type="Proteomes" id="UP000324222"/>
    </source>
</evidence>
<gene>
    <name evidence="1" type="ORF">E2C01_090556</name>
</gene>
<organism evidence="1 2">
    <name type="scientific">Portunus trituberculatus</name>
    <name type="common">Swimming crab</name>
    <name type="synonym">Neptunus trituberculatus</name>
    <dbReference type="NCBI Taxonomy" id="210409"/>
    <lineage>
        <taxon>Eukaryota</taxon>
        <taxon>Metazoa</taxon>
        <taxon>Ecdysozoa</taxon>
        <taxon>Arthropoda</taxon>
        <taxon>Crustacea</taxon>
        <taxon>Multicrustacea</taxon>
        <taxon>Malacostraca</taxon>
        <taxon>Eumalacostraca</taxon>
        <taxon>Eucarida</taxon>
        <taxon>Decapoda</taxon>
        <taxon>Pleocyemata</taxon>
        <taxon>Brachyura</taxon>
        <taxon>Eubrachyura</taxon>
        <taxon>Portunoidea</taxon>
        <taxon>Portunidae</taxon>
        <taxon>Portuninae</taxon>
        <taxon>Portunus</taxon>
    </lineage>
</organism>
<protein>
    <submittedName>
        <fullName evidence="1">Uncharacterized protein</fullName>
    </submittedName>
</protein>
<reference evidence="1 2" key="1">
    <citation type="submission" date="2019-05" db="EMBL/GenBank/DDBJ databases">
        <title>Another draft genome of Portunus trituberculatus and its Hox gene families provides insights of decapod evolution.</title>
        <authorList>
            <person name="Jeong J.-H."/>
            <person name="Song I."/>
            <person name="Kim S."/>
            <person name="Choi T."/>
            <person name="Kim D."/>
            <person name="Ryu S."/>
            <person name="Kim W."/>
        </authorList>
    </citation>
    <scope>NUCLEOTIDE SEQUENCE [LARGE SCALE GENOMIC DNA]</scope>
    <source>
        <tissue evidence="1">Muscle</tissue>
    </source>
</reference>